<accession>A0A0B5GSJ0</accession>
<evidence type="ECO:0000256" key="1">
    <source>
        <dbReference type="SAM" id="Phobius"/>
    </source>
</evidence>
<keyword evidence="1" id="KW-0812">Transmembrane</keyword>
<keyword evidence="2" id="KW-0496">Mitochondrion</keyword>
<name>A0A0B5GSJ0_STALP</name>
<gene>
    <name evidence="2" type="primary">orf174</name>
</gene>
<keyword evidence="1" id="KW-1133">Transmembrane helix</keyword>
<dbReference type="AlphaFoldDB" id="A0A0B5GSJ0"/>
<protein>
    <submittedName>
        <fullName evidence="2">Uncharacterized protein</fullName>
    </submittedName>
</protein>
<feature type="transmembrane region" description="Helical" evidence="1">
    <location>
        <begin position="5"/>
        <end position="23"/>
    </location>
</feature>
<feature type="transmembrane region" description="Helical" evidence="1">
    <location>
        <begin position="43"/>
        <end position="60"/>
    </location>
</feature>
<keyword evidence="1" id="KW-0472">Membrane</keyword>
<dbReference type="RefSeq" id="YP_009118146.1">
    <property type="nucleotide sequence ID" value="NC_026312.1"/>
</dbReference>
<reference evidence="2" key="1">
    <citation type="journal article" date="2014" name="Nucleic Acids Res.">
        <title>Widespread occurrence of organelle genome-encoded 5S rRNAs including permuted molecules.</title>
        <authorList>
            <person name="Valach M."/>
            <person name="Burger G."/>
            <person name="Gray M.W."/>
            <person name="Lang B.F."/>
        </authorList>
    </citation>
    <scope>NUCLEOTIDE SEQUENCE</scope>
    <source>
        <strain evidence="2">ATCC 50324</strain>
    </source>
</reference>
<sequence>MFIFYIIILAYIIDLYYTSLYIFDSYLVIDLILACIPGQGTTPIHFFAMFLFLFILNRALKKMSMDEFCLDYADWIFTFTYVSNIKYNHYASLRYVILQLNVLLNSYGYWKKKFINSNKPIEKIMFFMKKYYFYIHQLNLFSKLLSKKTKLLDQINIVARSHYFVSYYSDDYGV</sequence>
<dbReference type="GeneID" id="22976083"/>
<geneLocation type="mitochondrion" evidence="2"/>
<evidence type="ECO:0000313" key="2">
    <source>
        <dbReference type="EMBL" id="AJF22920.1"/>
    </source>
</evidence>
<organism evidence="2">
    <name type="scientific">Stachyamoeba lipophora</name>
    <dbReference type="NCBI Taxonomy" id="463046"/>
    <lineage>
        <taxon>Eukaryota</taxon>
        <taxon>Discoba</taxon>
        <taxon>Heterolobosea</taxon>
        <taxon>Tetramitia</taxon>
        <taxon>Eutetramitia</taxon>
        <taxon>Gruberellidae</taxon>
        <taxon>Stachyamoeba</taxon>
    </lineage>
</organism>
<dbReference type="EMBL" id="KP165388">
    <property type="protein sequence ID" value="AJF22920.1"/>
    <property type="molecule type" value="Genomic_DNA"/>
</dbReference>
<proteinExistence type="predicted"/>